<keyword evidence="3" id="KW-0731">Sigma factor</keyword>
<evidence type="ECO:0000256" key="1">
    <source>
        <dbReference type="ARBA" id="ARBA00010641"/>
    </source>
</evidence>
<dbReference type="Gene3D" id="1.10.1740.10">
    <property type="match status" value="1"/>
</dbReference>
<dbReference type="InterPro" id="IPR039425">
    <property type="entry name" value="RNA_pol_sigma-70-like"/>
</dbReference>
<evidence type="ECO:0000256" key="2">
    <source>
        <dbReference type="ARBA" id="ARBA00023015"/>
    </source>
</evidence>
<evidence type="ECO:0000256" key="4">
    <source>
        <dbReference type="ARBA" id="ARBA00023125"/>
    </source>
</evidence>
<evidence type="ECO:0000259" key="6">
    <source>
        <dbReference type="Pfam" id="PF08281"/>
    </source>
</evidence>
<comment type="similarity">
    <text evidence="1">Belongs to the sigma-70 factor family. ECF subfamily.</text>
</comment>
<dbReference type="InterPro" id="IPR013249">
    <property type="entry name" value="RNA_pol_sigma70_r4_t2"/>
</dbReference>
<dbReference type="NCBIfam" id="TIGR02937">
    <property type="entry name" value="sigma70-ECF"/>
    <property type="match status" value="1"/>
</dbReference>
<keyword evidence="4" id="KW-0238">DNA-binding</keyword>
<gene>
    <name evidence="7" type="ORF">GCM10009787_78350</name>
</gene>
<dbReference type="Pfam" id="PF08281">
    <property type="entry name" value="Sigma70_r4_2"/>
    <property type="match status" value="1"/>
</dbReference>
<evidence type="ECO:0000313" key="7">
    <source>
        <dbReference type="EMBL" id="GAA1500494.1"/>
    </source>
</evidence>
<dbReference type="InterPro" id="IPR036388">
    <property type="entry name" value="WH-like_DNA-bd_sf"/>
</dbReference>
<sequence length="191" mass="21685">MTGQGQRRPSGAVVPQLPADFRAFHQLYRACYVRWAELHLGSRVDAEEAIDSAFEQLAIDWPRVLSQPVPEAYAWKVVKNRTIDVARARGRRPSVVDFAAFETRSLHQAVDPIGELEESLSIYQAITQLPERQFDVIVLRYCLGYDTKDTADIMGITVAGVRSTARYARRRLKHALGLDEDERSHDEPRAH</sequence>
<dbReference type="Gene3D" id="1.10.10.10">
    <property type="entry name" value="Winged helix-like DNA-binding domain superfamily/Winged helix DNA-binding domain"/>
    <property type="match status" value="1"/>
</dbReference>
<dbReference type="Proteomes" id="UP001501391">
    <property type="component" value="Unassembled WGS sequence"/>
</dbReference>
<organism evidence="7 8">
    <name type="scientific">Streptomyces bangladeshensis</name>
    <dbReference type="NCBI Taxonomy" id="295352"/>
    <lineage>
        <taxon>Bacteria</taxon>
        <taxon>Bacillati</taxon>
        <taxon>Actinomycetota</taxon>
        <taxon>Actinomycetes</taxon>
        <taxon>Kitasatosporales</taxon>
        <taxon>Streptomycetaceae</taxon>
        <taxon>Streptomyces</taxon>
    </lineage>
</organism>
<keyword evidence="8" id="KW-1185">Reference proteome</keyword>
<evidence type="ECO:0000313" key="8">
    <source>
        <dbReference type="Proteomes" id="UP001501391"/>
    </source>
</evidence>
<dbReference type="InterPro" id="IPR014284">
    <property type="entry name" value="RNA_pol_sigma-70_dom"/>
</dbReference>
<keyword evidence="2" id="KW-0805">Transcription regulation</keyword>
<dbReference type="InterPro" id="IPR013324">
    <property type="entry name" value="RNA_pol_sigma_r3/r4-like"/>
</dbReference>
<comment type="caution">
    <text evidence="7">The sequence shown here is derived from an EMBL/GenBank/DDBJ whole genome shotgun (WGS) entry which is preliminary data.</text>
</comment>
<evidence type="ECO:0000256" key="3">
    <source>
        <dbReference type="ARBA" id="ARBA00023082"/>
    </source>
</evidence>
<name>A0ABP4KEV3_9ACTN</name>
<keyword evidence="5" id="KW-0804">Transcription</keyword>
<dbReference type="PANTHER" id="PTHR43133:SF8">
    <property type="entry name" value="RNA POLYMERASE SIGMA FACTOR HI_1459-RELATED"/>
    <property type="match status" value="1"/>
</dbReference>
<dbReference type="CDD" id="cd06171">
    <property type="entry name" value="Sigma70_r4"/>
    <property type="match status" value="1"/>
</dbReference>
<dbReference type="EMBL" id="BAAAOQ010000048">
    <property type="protein sequence ID" value="GAA1500494.1"/>
    <property type="molecule type" value="Genomic_DNA"/>
</dbReference>
<proteinExistence type="inferred from homology"/>
<protein>
    <recommendedName>
        <fullName evidence="6">RNA polymerase sigma factor 70 region 4 type 2 domain-containing protein</fullName>
    </recommendedName>
</protein>
<dbReference type="SUPFAM" id="SSF88659">
    <property type="entry name" value="Sigma3 and sigma4 domains of RNA polymerase sigma factors"/>
    <property type="match status" value="1"/>
</dbReference>
<dbReference type="InterPro" id="IPR013325">
    <property type="entry name" value="RNA_pol_sigma_r2"/>
</dbReference>
<accession>A0ABP4KEV3</accession>
<feature type="domain" description="RNA polymerase sigma factor 70 region 4 type 2" evidence="6">
    <location>
        <begin position="120"/>
        <end position="172"/>
    </location>
</feature>
<reference evidence="8" key="1">
    <citation type="journal article" date="2019" name="Int. J. Syst. Evol. Microbiol.">
        <title>The Global Catalogue of Microorganisms (GCM) 10K type strain sequencing project: providing services to taxonomists for standard genome sequencing and annotation.</title>
        <authorList>
            <consortium name="The Broad Institute Genomics Platform"/>
            <consortium name="The Broad Institute Genome Sequencing Center for Infectious Disease"/>
            <person name="Wu L."/>
            <person name="Ma J."/>
        </authorList>
    </citation>
    <scope>NUCLEOTIDE SEQUENCE [LARGE SCALE GENOMIC DNA]</scope>
    <source>
        <strain evidence="8">JCM 14924</strain>
    </source>
</reference>
<dbReference type="SUPFAM" id="SSF88946">
    <property type="entry name" value="Sigma2 domain of RNA polymerase sigma factors"/>
    <property type="match status" value="1"/>
</dbReference>
<evidence type="ECO:0000256" key="5">
    <source>
        <dbReference type="ARBA" id="ARBA00023163"/>
    </source>
</evidence>
<dbReference type="PANTHER" id="PTHR43133">
    <property type="entry name" value="RNA POLYMERASE ECF-TYPE SIGMA FACTO"/>
    <property type="match status" value="1"/>
</dbReference>